<feature type="domain" description="Cadherin" evidence="14">
    <location>
        <begin position="400"/>
        <end position="506"/>
    </location>
</feature>
<keyword evidence="9" id="KW-0472">Membrane</keyword>
<feature type="signal peptide" evidence="13">
    <location>
        <begin position="1"/>
        <end position="47"/>
    </location>
</feature>
<dbReference type="GO" id="GO:0007156">
    <property type="term" value="P:homophilic cell adhesion via plasma membrane adhesion molecules"/>
    <property type="evidence" value="ECO:0007669"/>
    <property type="project" value="InterPro"/>
</dbReference>
<keyword evidence="10" id="KW-1015">Disulfide bond</keyword>
<evidence type="ECO:0000256" key="1">
    <source>
        <dbReference type="ARBA" id="ARBA00004167"/>
    </source>
</evidence>
<feature type="domain" description="Cadherin" evidence="14">
    <location>
        <begin position="306"/>
        <end position="399"/>
    </location>
</feature>
<evidence type="ECO:0000256" key="8">
    <source>
        <dbReference type="ARBA" id="ARBA00022989"/>
    </source>
</evidence>
<dbReference type="Pfam" id="PF00028">
    <property type="entry name" value="Cadherin"/>
    <property type="match status" value="7"/>
</dbReference>
<comment type="caution">
    <text evidence="15">The sequence shown here is derived from an EMBL/GenBank/DDBJ whole genome shotgun (WGS) entry which is preliminary data.</text>
</comment>
<feature type="domain" description="Cadherin" evidence="14">
    <location>
        <begin position="876"/>
        <end position="979"/>
    </location>
</feature>
<evidence type="ECO:0000256" key="7">
    <source>
        <dbReference type="ARBA" id="ARBA00022889"/>
    </source>
</evidence>
<evidence type="ECO:0000256" key="4">
    <source>
        <dbReference type="ARBA" id="ARBA00022729"/>
    </source>
</evidence>
<dbReference type="Gene3D" id="2.60.40.60">
    <property type="entry name" value="Cadherins"/>
    <property type="match status" value="10"/>
</dbReference>
<evidence type="ECO:0000259" key="14">
    <source>
        <dbReference type="PROSITE" id="PS50268"/>
    </source>
</evidence>
<dbReference type="Proteomes" id="UP001445076">
    <property type="component" value="Unassembled WGS sequence"/>
</dbReference>
<organism evidence="15 16">
    <name type="scientific">Cherax quadricarinatus</name>
    <name type="common">Australian red claw crayfish</name>
    <dbReference type="NCBI Taxonomy" id="27406"/>
    <lineage>
        <taxon>Eukaryota</taxon>
        <taxon>Metazoa</taxon>
        <taxon>Ecdysozoa</taxon>
        <taxon>Arthropoda</taxon>
        <taxon>Crustacea</taxon>
        <taxon>Multicrustacea</taxon>
        <taxon>Malacostraca</taxon>
        <taxon>Eumalacostraca</taxon>
        <taxon>Eucarida</taxon>
        <taxon>Decapoda</taxon>
        <taxon>Pleocyemata</taxon>
        <taxon>Astacidea</taxon>
        <taxon>Parastacoidea</taxon>
        <taxon>Parastacidae</taxon>
        <taxon>Cherax</taxon>
    </lineage>
</organism>
<dbReference type="GO" id="GO:0007163">
    <property type="term" value="P:establishment or maintenance of cell polarity"/>
    <property type="evidence" value="ECO:0007669"/>
    <property type="project" value="UniProtKB-ARBA"/>
</dbReference>
<evidence type="ECO:0000256" key="11">
    <source>
        <dbReference type="ARBA" id="ARBA00023180"/>
    </source>
</evidence>
<dbReference type="InterPro" id="IPR015919">
    <property type="entry name" value="Cadherin-like_sf"/>
</dbReference>
<keyword evidence="4 13" id="KW-0732">Signal</keyword>
<evidence type="ECO:0000256" key="13">
    <source>
        <dbReference type="SAM" id="SignalP"/>
    </source>
</evidence>
<evidence type="ECO:0000256" key="12">
    <source>
        <dbReference type="PROSITE-ProRule" id="PRU00043"/>
    </source>
</evidence>
<dbReference type="AlphaFoldDB" id="A0AAW0Y3F9"/>
<feature type="domain" description="Cadherin" evidence="14">
    <location>
        <begin position="181"/>
        <end position="290"/>
    </location>
</feature>
<dbReference type="SUPFAM" id="SSF49313">
    <property type="entry name" value="Cadherin-like"/>
    <property type="match status" value="10"/>
</dbReference>
<dbReference type="GO" id="GO:0005886">
    <property type="term" value="C:plasma membrane"/>
    <property type="evidence" value="ECO:0007669"/>
    <property type="project" value="InterPro"/>
</dbReference>
<dbReference type="CDD" id="cd11304">
    <property type="entry name" value="Cadherin_repeat"/>
    <property type="match status" value="10"/>
</dbReference>
<keyword evidence="7" id="KW-0130">Cell adhesion</keyword>
<dbReference type="FunFam" id="2.60.40.60:FF:000066">
    <property type="entry name" value="FAT atypical cadherin 1"/>
    <property type="match status" value="1"/>
</dbReference>
<evidence type="ECO:0000313" key="16">
    <source>
        <dbReference type="Proteomes" id="UP001445076"/>
    </source>
</evidence>
<feature type="domain" description="Cadherin" evidence="14">
    <location>
        <begin position="621"/>
        <end position="719"/>
    </location>
</feature>
<dbReference type="FunFam" id="2.60.40.60:FF:000039">
    <property type="entry name" value="FAT atypical cadherin 3"/>
    <property type="match status" value="1"/>
</dbReference>
<feature type="domain" description="Cadherin" evidence="14">
    <location>
        <begin position="981"/>
        <end position="1086"/>
    </location>
</feature>
<dbReference type="FunFam" id="2.60.40.60:FF:000015">
    <property type="entry name" value="FAT atypical cadherin 1"/>
    <property type="match status" value="2"/>
</dbReference>
<dbReference type="SMART" id="SM00112">
    <property type="entry name" value="CA"/>
    <property type="match status" value="8"/>
</dbReference>
<accession>A0AAW0Y3F9</accession>
<dbReference type="PRINTS" id="PR00205">
    <property type="entry name" value="CADHERIN"/>
</dbReference>
<gene>
    <name evidence="15" type="ORF">OTU49_017007</name>
</gene>
<evidence type="ECO:0000256" key="9">
    <source>
        <dbReference type="ARBA" id="ARBA00023136"/>
    </source>
</evidence>
<keyword evidence="16" id="KW-1185">Reference proteome</keyword>
<evidence type="ECO:0000256" key="2">
    <source>
        <dbReference type="ARBA" id="ARBA00022536"/>
    </source>
</evidence>
<feature type="domain" description="Cadherin" evidence="14">
    <location>
        <begin position="771"/>
        <end position="875"/>
    </location>
</feature>
<dbReference type="GO" id="GO:0008104">
    <property type="term" value="P:intracellular protein localization"/>
    <property type="evidence" value="ECO:0007669"/>
    <property type="project" value="UniProtKB-ARBA"/>
</dbReference>
<feature type="domain" description="Cadherin" evidence="14">
    <location>
        <begin position="59"/>
        <end position="180"/>
    </location>
</feature>
<reference evidence="15 16" key="1">
    <citation type="journal article" date="2024" name="BMC Genomics">
        <title>Genome assembly of redclaw crayfish (Cherax quadricarinatus) provides insights into its immune adaptation and hypoxia tolerance.</title>
        <authorList>
            <person name="Liu Z."/>
            <person name="Zheng J."/>
            <person name="Li H."/>
            <person name="Fang K."/>
            <person name="Wang S."/>
            <person name="He J."/>
            <person name="Zhou D."/>
            <person name="Weng S."/>
            <person name="Chi M."/>
            <person name="Gu Z."/>
            <person name="He J."/>
            <person name="Li F."/>
            <person name="Wang M."/>
        </authorList>
    </citation>
    <scope>NUCLEOTIDE SEQUENCE [LARGE SCALE GENOMIC DNA]</scope>
    <source>
        <strain evidence="15">ZL_2023a</strain>
    </source>
</reference>
<dbReference type="InterPro" id="IPR020894">
    <property type="entry name" value="Cadherin_CS"/>
</dbReference>
<evidence type="ECO:0000256" key="6">
    <source>
        <dbReference type="ARBA" id="ARBA00022837"/>
    </source>
</evidence>
<dbReference type="InterPro" id="IPR002126">
    <property type="entry name" value="Cadherin-like_dom"/>
</dbReference>
<evidence type="ECO:0000256" key="10">
    <source>
        <dbReference type="ARBA" id="ARBA00023157"/>
    </source>
</evidence>
<feature type="domain" description="Cadherin" evidence="14">
    <location>
        <begin position="1087"/>
        <end position="1140"/>
    </location>
</feature>
<evidence type="ECO:0000313" key="15">
    <source>
        <dbReference type="EMBL" id="KAK8746410.1"/>
    </source>
</evidence>
<dbReference type="EMBL" id="JARKIK010000017">
    <property type="protein sequence ID" value="KAK8746410.1"/>
    <property type="molecule type" value="Genomic_DNA"/>
</dbReference>
<dbReference type="InterPro" id="IPR050971">
    <property type="entry name" value="Cadherin-domain_protein"/>
</dbReference>
<dbReference type="FunFam" id="2.60.40.60:FF:000033">
    <property type="entry name" value="FAT atypical cadherin 1"/>
    <property type="match status" value="2"/>
</dbReference>
<sequence length="1144" mass="125333">MMPRGAGLRAPLPTLPRAHHANTRPVQRLFLQLVLLALPLLAGGSSGGDTSPKTSFRFLRNLYNVSIYENSLPRTYVAGEELMGVAMDDLPPSGHVAYEIVDGDQDHFFAADSELVGGVTVLKVRTKTGLGDVLNRERRARYSLVVEARLKNVAHWGGNLKARTNVTVLVLDTNDNIPLFYPTVYQVNVGEDASLHTSLISVTAHDADDGYNGQLYYSLEDHKTNLFAVHPTTGVLSVTRPLSHMYGRIHRVTVLAQDRGPQPRNVRSVAAARASVQVQVHQVNIHAPSITVQHLPHVVEHSHTHIYAIITVDDADEGESGKVDKVDIVGGDPDRLFSITRGSHSKEYNLAVLKLLDRELAPEGYNLTLQAFDCGIPQRKSRVNVHVNIADVNDHAPVFAREQYEEAVSEEAPPNTPVVRVAASDTDQGINGRVLFRIVAGNEDDKFNINPRTGLISTADWLDHESTAYYSVTVAAVDQASNARRKQSSAKVIIRVLDANDNAPQFNTPNTEVTLDENEPIGSYVTRMIASDVDSGENGFISYSIANLDQVPFVIDPFDGTVRTSSVLDYEAQRRVYTIKVRASDWGTPFKRETETTVKVKVRDVNDNRPQFEGVDCKGWVSVDAPVGTSVLTLSALDLDNASIVSYKLQNDMEEECWAMDAASGVLALTCDLRKYFITSDRLRTYVLNVTATDGSHISDPTSVTVAIITQRNEDRANIRQHSHVECHETGISTKAAEVEAAAAENNAAVEHYALLPLRYGYNSHAPDFPDKFPSIIRVLEDAEIGKALLTVEAKDHDRGHNGRVVYAVSNGDTDSVFKIGVESGVLEVVAELDRERTPEYFLNITVYDLGVPHKCVSRNLTVQVADVNDNAPEFSRVSYSLHLPENTRNGTSVAQLSAQDADEGLNAKITYELVTDVEEFTVGRTTGVVYMSGGLDRERRSEYDLRVRAWDSALENPRSALARVLVTVLDINDCPPEFGAASKLTVDVPEDLPLGAVVATLQATDQDQGVGGLIRYSLVSGHGDAFRVDEETGVVRLSAPLDFETRQSYNVSVRAQDGGSPSLEARASLFIRVHDVDENVGPPVFSERVVRGRVQENMPPGALVTSLTARDPDQGRLTYTIIAGDGLGYFTIDREGEFGAHTH</sequence>
<evidence type="ECO:0000256" key="5">
    <source>
        <dbReference type="ARBA" id="ARBA00022737"/>
    </source>
</evidence>
<feature type="domain" description="Cadherin" evidence="14">
    <location>
        <begin position="507"/>
        <end position="612"/>
    </location>
</feature>
<dbReference type="GO" id="GO:0005911">
    <property type="term" value="C:cell-cell junction"/>
    <property type="evidence" value="ECO:0007669"/>
    <property type="project" value="TreeGrafter"/>
</dbReference>
<dbReference type="PANTHER" id="PTHR24025">
    <property type="entry name" value="DESMOGLEIN FAMILY MEMBER"/>
    <property type="match status" value="1"/>
</dbReference>
<dbReference type="GO" id="GO:0005509">
    <property type="term" value="F:calcium ion binding"/>
    <property type="evidence" value="ECO:0007669"/>
    <property type="project" value="UniProtKB-UniRule"/>
</dbReference>
<keyword evidence="6 12" id="KW-0106">Calcium</keyword>
<comment type="subcellular location">
    <subcellularLocation>
        <location evidence="1">Membrane</location>
        <topology evidence="1">Single-pass membrane protein</topology>
    </subcellularLocation>
</comment>
<keyword evidence="8" id="KW-1133">Transmembrane helix</keyword>
<evidence type="ECO:0000256" key="3">
    <source>
        <dbReference type="ARBA" id="ARBA00022692"/>
    </source>
</evidence>
<keyword evidence="5" id="KW-0677">Repeat</keyword>
<name>A0AAW0Y3F9_CHEQU</name>
<feature type="chain" id="PRO_5043777171" description="Cadherin domain-containing protein" evidence="13">
    <location>
        <begin position="48"/>
        <end position="1144"/>
    </location>
</feature>
<dbReference type="GO" id="GO:0048513">
    <property type="term" value="P:animal organ development"/>
    <property type="evidence" value="ECO:0007669"/>
    <property type="project" value="UniProtKB-ARBA"/>
</dbReference>
<dbReference type="GO" id="GO:0048589">
    <property type="term" value="P:developmental growth"/>
    <property type="evidence" value="ECO:0007669"/>
    <property type="project" value="UniProtKB-ARBA"/>
</dbReference>
<proteinExistence type="predicted"/>
<dbReference type="PROSITE" id="PS50268">
    <property type="entry name" value="CADHERIN_2"/>
    <property type="match status" value="10"/>
</dbReference>
<dbReference type="PROSITE" id="PS00232">
    <property type="entry name" value="CADHERIN_1"/>
    <property type="match status" value="5"/>
</dbReference>
<dbReference type="FunFam" id="2.60.40.60:FF:000275">
    <property type="entry name" value="Si:dkey-30k22.7"/>
    <property type="match status" value="1"/>
</dbReference>
<keyword evidence="2" id="KW-0245">EGF-like domain</keyword>
<keyword evidence="3" id="KW-0812">Transmembrane</keyword>
<protein>
    <recommendedName>
        <fullName evidence="14">Cadherin domain-containing protein</fullName>
    </recommendedName>
</protein>
<dbReference type="PANTHER" id="PTHR24025:SF31">
    <property type="entry name" value="NEURAL-CADHERIN"/>
    <property type="match status" value="1"/>
</dbReference>
<keyword evidence="11" id="KW-0325">Glycoprotein</keyword>
<dbReference type="FunFam" id="2.60.40.60:FF:000064">
    <property type="entry name" value="FAT atypical cadherin 1"/>
    <property type="match status" value="1"/>
</dbReference>
<dbReference type="GO" id="GO:0001736">
    <property type="term" value="P:establishment of planar polarity"/>
    <property type="evidence" value="ECO:0007669"/>
    <property type="project" value="UniProtKB-ARBA"/>
</dbReference>